<dbReference type="OrthoDB" id="419598at2759"/>
<dbReference type="PANTHER" id="PTHR15020:SF11">
    <property type="entry name" value="OS06G0360300 PROTEIN"/>
    <property type="match status" value="1"/>
</dbReference>
<dbReference type="PANTHER" id="PTHR15020">
    <property type="entry name" value="FLAVIN REDUCTASE-RELATED"/>
    <property type="match status" value="1"/>
</dbReference>
<organism evidence="2 3">
    <name type="scientific">Symbiodinium microadriaticum</name>
    <name type="common">Dinoflagellate</name>
    <name type="synonym">Zooxanthella microadriatica</name>
    <dbReference type="NCBI Taxonomy" id="2951"/>
    <lineage>
        <taxon>Eukaryota</taxon>
        <taxon>Sar</taxon>
        <taxon>Alveolata</taxon>
        <taxon>Dinophyceae</taxon>
        <taxon>Suessiales</taxon>
        <taxon>Symbiodiniaceae</taxon>
        <taxon>Symbiodinium</taxon>
    </lineage>
</organism>
<dbReference type="OMA" id="YEMRTAR"/>
<evidence type="ECO:0000313" key="2">
    <source>
        <dbReference type="EMBL" id="OLP99389.1"/>
    </source>
</evidence>
<feature type="domain" description="NAD(P)-binding" evidence="1">
    <location>
        <begin position="75"/>
        <end position="242"/>
    </location>
</feature>
<dbReference type="EMBL" id="LSRX01000364">
    <property type="protein sequence ID" value="OLP99389.1"/>
    <property type="molecule type" value="Genomic_DNA"/>
</dbReference>
<comment type="caution">
    <text evidence="2">The sequence shown here is derived from an EMBL/GenBank/DDBJ whole genome shotgun (WGS) entry which is preliminary data.</text>
</comment>
<name>A0A1Q9DW35_SYMMI</name>
<evidence type="ECO:0000259" key="1">
    <source>
        <dbReference type="Pfam" id="PF13460"/>
    </source>
</evidence>
<dbReference type="Proteomes" id="UP000186817">
    <property type="component" value="Unassembled WGS sequence"/>
</dbReference>
<reference evidence="2 3" key="1">
    <citation type="submission" date="2016-02" db="EMBL/GenBank/DDBJ databases">
        <title>Genome analysis of coral dinoflagellate symbionts highlights evolutionary adaptations to a symbiotic lifestyle.</title>
        <authorList>
            <person name="Aranda M."/>
            <person name="Li Y."/>
            <person name="Liew Y.J."/>
            <person name="Baumgarten S."/>
            <person name="Simakov O."/>
            <person name="Wilson M."/>
            <person name="Piel J."/>
            <person name="Ashoor H."/>
            <person name="Bougouffa S."/>
            <person name="Bajic V.B."/>
            <person name="Ryu T."/>
            <person name="Ravasi T."/>
            <person name="Bayer T."/>
            <person name="Micklem G."/>
            <person name="Kim H."/>
            <person name="Bhak J."/>
            <person name="Lajeunesse T.C."/>
            <person name="Voolstra C.R."/>
        </authorList>
    </citation>
    <scope>NUCLEOTIDE SEQUENCE [LARGE SCALE GENOMIC DNA]</scope>
    <source>
        <strain evidence="2 3">CCMP2467</strain>
    </source>
</reference>
<sequence>MSTKQTIAVVWASAGGLGDVGKFAALHAQRRDGVELRAVAISEDRALPCRLLFGIPLQDGQATGIETTEVVPVSRREPLQKEMEGVEILKLNITDNNCREQLAAVFQGCDAVVACPGSRQSGIACTCAIGARQIVAAMQQAGVSRLVVLSSFGIGDDYLPCSCIGCFWGCLLTTAFRSTKRDLEQMEEIVASSNLDYLLVRPLGVDPSELPRNSYKLVTAKGQGNLPITVSKDDVGLYLLEEALAPAHSKMGVTIGRDDAAKIVE</sequence>
<accession>A0A1Q9DW35</accession>
<dbReference type="InterPro" id="IPR036291">
    <property type="entry name" value="NAD(P)-bd_dom_sf"/>
</dbReference>
<proteinExistence type="predicted"/>
<dbReference type="Gene3D" id="3.40.50.720">
    <property type="entry name" value="NAD(P)-binding Rossmann-like Domain"/>
    <property type="match status" value="1"/>
</dbReference>
<dbReference type="Pfam" id="PF13460">
    <property type="entry name" value="NAD_binding_10"/>
    <property type="match status" value="1"/>
</dbReference>
<dbReference type="AlphaFoldDB" id="A0A1Q9DW35"/>
<gene>
    <name evidence="2" type="ORF">AK812_SmicGene18070</name>
</gene>
<dbReference type="SUPFAM" id="SSF51735">
    <property type="entry name" value="NAD(P)-binding Rossmann-fold domains"/>
    <property type="match status" value="1"/>
</dbReference>
<protein>
    <recommendedName>
        <fullName evidence="1">NAD(P)-binding domain-containing protein</fullName>
    </recommendedName>
</protein>
<keyword evidence="3" id="KW-1185">Reference proteome</keyword>
<evidence type="ECO:0000313" key="3">
    <source>
        <dbReference type="Proteomes" id="UP000186817"/>
    </source>
</evidence>
<dbReference type="InterPro" id="IPR016040">
    <property type="entry name" value="NAD(P)-bd_dom"/>
</dbReference>